<dbReference type="Proteomes" id="UP000265618">
    <property type="component" value="Unassembled WGS sequence"/>
</dbReference>
<dbReference type="AlphaFoldDB" id="A0A391NZL1"/>
<protein>
    <submittedName>
        <fullName evidence="1">Uncharacterized protein</fullName>
    </submittedName>
</protein>
<accession>A0A391NZL1</accession>
<keyword evidence="2" id="KW-1185">Reference proteome</keyword>
<proteinExistence type="predicted"/>
<comment type="caution">
    <text evidence="1">The sequence shown here is derived from an EMBL/GenBank/DDBJ whole genome shotgun (WGS) entry which is preliminary data.</text>
</comment>
<organism evidence="1 2">
    <name type="scientific">Kipferlia bialata</name>
    <dbReference type="NCBI Taxonomy" id="797122"/>
    <lineage>
        <taxon>Eukaryota</taxon>
        <taxon>Metamonada</taxon>
        <taxon>Carpediemonas-like organisms</taxon>
        <taxon>Kipferlia</taxon>
    </lineage>
</organism>
<dbReference type="EMBL" id="BDIP01007173">
    <property type="protein sequence ID" value="GCA64418.1"/>
    <property type="molecule type" value="Genomic_DNA"/>
</dbReference>
<feature type="non-terminal residue" evidence="1">
    <location>
        <position position="1"/>
    </location>
</feature>
<evidence type="ECO:0000313" key="1">
    <source>
        <dbReference type="EMBL" id="GCA64418.1"/>
    </source>
</evidence>
<reference evidence="1 2" key="1">
    <citation type="journal article" date="2018" name="PLoS ONE">
        <title>The draft genome of Kipferlia bialata reveals reductive genome evolution in fornicate parasites.</title>
        <authorList>
            <person name="Tanifuji G."/>
            <person name="Takabayashi S."/>
            <person name="Kume K."/>
            <person name="Takagi M."/>
            <person name="Nakayama T."/>
            <person name="Kamikawa R."/>
            <person name="Inagaki Y."/>
            <person name="Hashimoto T."/>
        </authorList>
    </citation>
    <scope>NUCLEOTIDE SEQUENCE [LARGE SCALE GENOMIC DNA]</scope>
    <source>
        <strain evidence="1">NY0173</strain>
    </source>
</reference>
<evidence type="ECO:0000313" key="2">
    <source>
        <dbReference type="Proteomes" id="UP000265618"/>
    </source>
</evidence>
<name>A0A391NZL1_9EUKA</name>
<sequence length="64" mass="7424">EAIYFFLIKNKRNPSDVTEPLQIVIDHEPPAVIRQWSDYVRRKLDAQQAAMDKARKGKGASRKK</sequence>
<gene>
    <name evidence="1" type="ORF">KIPB_014213</name>
</gene>